<keyword evidence="7" id="KW-1185">Reference proteome</keyword>
<dbReference type="InterPro" id="IPR029058">
    <property type="entry name" value="AB_hydrolase_fold"/>
</dbReference>
<dbReference type="GO" id="GO:0005615">
    <property type="term" value="C:extracellular space"/>
    <property type="evidence" value="ECO:0007669"/>
    <property type="project" value="TreeGrafter"/>
</dbReference>
<evidence type="ECO:0000256" key="4">
    <source>
        <dbReference type="RuleBase" id="RU004262"/>
    </source>
</evidence>
<dbReference type="Pfam" id="PF00151">
    <property type="entry name" value="Lipase"/>
    <property type="match status" value="1"/>
</dbReference>
<dbReference type="SUPFAM" id="SSF53474">
    <property type="entry name" value="alpha/beta-Hydrolases"/>
    <property type="match status" value="1"/>
</dbReference>
<comment type="caution">
    <text evidence="6">The sequence shown here is derived from an EMBL/GenBank/DDBJ whole genome shotgun (WGS) entry which is preliminary data.</text>
</comment>
<dbReference type="CDD" id="cd00707">
    <property type="entry name" value="Pancreat_lipase_like"/>
    <property type="match status" value="1"/>
</dbReference>
<dbReference type="Proteomes" id="UP000663879">
    <property type="component" value="Unassembled WGS sequence"/>
</dbReference>
<evidence type="ECO:0000313" key="6">
    <source>
        <dbReference type="EMBL" id="CAF1012069.1"/>
    </source>
</evidence>
<name>A0A814HNM5_9BILA</name>
<dbReference type="GO" id="GO:0016298">
    <property type="term" value="F:lipase activity"/>
    <property type="evidence" value="ECO:0007669"/>
    <property type="project" value="InterPro"/>
</dbReference>
<reference evidence="6" key="1">
    <citation type="submission" date="2021-02" db="EMBL/GenBank/DDBJ databases">
        <authorList>
            <person name="Nowell W R."/>
        </authorList>
    </citation>
    <scope>NUCLEOTIDE SEQUENCE</scope>
    <source>
        <strain evidence="6">Ploen Becks lab</strain>
    </source>
</reference>
<comment type="subcellular location">
    <subcellularLocation>
        <location evidence="1">Secreted</location>
    </subcellularLocation>
</comment>
<sequence>TCWPNFELYTKARPSQKIIVTPSTLASAGFSHWKDTKFIVHGFSSDSNGLLHIKDAILNSHDVNVIIIDWKSGAQGPDYFAAASNTRIVGQKMAAFIGEAKLTLSKVHCIGHSLGSHVCGFTSKLKRLGRISGMDPAGPLFKGKPADSRLDKSDADFVDIIHTDSTLGIQDPIGHIDFYPNGGGNQPGCLTRMNSNVTQNEIIELRMEPKGEVISFLSCSHSRVHYLYAESVRTCNYAAVSCTGYDAFKQGRCSLNSCASLSTGCSLMGYKAHKLYPQGKQYLDTTKNSPYC</sequence>
<dbReference type="OrthoDB" id="199913at2759"/>
<feature type="domain" description="Lipase" evidence="5">
    <location>
        <begin position="6"/>
        <end position="291"/>
    </location>
</feature>
<dbReference type="PRINTS" id="PR00825">
    <property type="entry name" value="DOLALLERGEN"/>
</dbReference>
<evidence type="ECO:0000256" key="2">
    <source>
        <dbReference type="ARBA" id="ARBA00010701"/>
    </source>
</evidence>
<dbReference type="PANTHER" id="PTHR11610">
    <property type="entry name" value="LIPASE"/>
    <property type="match status" value="1"/>
</dbReference>
<dbReference type="PANTHER" id="PTHR11610:SF178">
    <property type="entry name" value="LIPASE MEMBER H-A-LIKE PROTEIN"/>
    <property type="match status" value="1"/>
</dbReference>
<dbReference type="InterPro" id="IPR033906">
    <property type="entry name" value="Lipase_N"/>
</dbReference>
<dbReference type="InterPro" id="IPR002334">
    <property type="entry name" value="Allerg_PlipaseA1"/>
</dbReference>
<evidence type="ECO:0000256" key="3">
    <source>
        <dbReference type="ARBA" id="ARBA00022525"/>
    </source>
</evidence>
<comment type="similarity">
    <text evidence="2 4">Belongs to the AB hydrolase superfamily. Lipase family.</text>
</comment>
<keyword evidence="3" id="KW-0964">Secreted</keyword>
<feature type="non-terminal residue" evidence="6">
    <location>
        <position position="1"/>
    </location>
</feature>
<gene>
    <name evidence="6" type="ORF">OXX778_LOCUS16943</name>
</gene>
<evidence type="ECO:0000259" key="5">
    <source>
        <dbReference type="Pfam" id="PF00151"/>
    </source>
</evidence>
<dbReference type="AlphaFoldDB" id="A0A814HNM5"/>
<organism evidence="6 7">
    <name type="scientific">Brachionus calyciflorus</name>
    <dbReference type="NCBI Taxonomy" id="104777"/>
    <lineage>
        <taxon>Eukaryota</taxon>
        <taxon>Metazoa</taxon>
        <taxon>Spiralia</taxon>
        <taxon>Gnathifera</taxon>
        <taxon>Rotifera</taxon>
        <taxon>Eurotatoria</taxon>
        <taxon>Monogononta</taxon>
        <taxon>Pseudotrocha</taxon>
        <taxon>Ploima</taxon>
        <taxon>Brachionidae</taxon>
        <taxon>Brachionus</taxon>
    </lineage>
</organism>
<dbReference type="InterPro" id="IPR000734">
    <property type="entry name" value="TAG_lipase"/>
</dbReference>
<dbReference type="EMBL" id="CAJNOC010004170">
    <property type="protein sequence ID" value="CAF1012069.1"/>
    <property type="molecule type" value="Genomic_DNA"/>
</dbReference>
<evidence type="ECO:0000256" key="1">
    <source>
        <dbReference type="ARBA" id="ARBA00004613"/>
    </source>
</evidence>
<proteinExistence type="inferred from homology"/>
<evidence type="ECO:0000313" key="7">
    <source>
        <dbReference type="Proteomes" id="UP000663879"/>
    </source>
</evidence>
<dbReference type="GO" id="GO:0016042">
    <property type="term" value="P:lipid catabolic process"/>
    <property type="evidence" value="ECO:0007669"/>
    <property type="project" value="TreeGrafter"/>
</dbReference>
<dbReference type="InterPro" id="IPR013818">
    <property type="entry name" value="Lipase"/>
</dbReference>
<accession>A0A814HNM5</accession>
<protein>
    <recommendedName>
        <fullName evidence="5">Lipase domain-containing protein</fullName>
    </recommendedName>
</protein>
<dbReference type="Gene3D" id="3.40.50.1820">
    <property type="entry name" value="alpha/beta hydrolase"/>
    <property type="match status" value="1"/>
</dbReference>